<dbReference type="RefSeq" id="WP_115687726.1">
    <property type="nucleotide sequence ID" value="NZ_CP031417.1"/>
</dbReference>
<evidence type="ECO:0000313" key="2">
    <source>
        <dbReference type="Proteomes" id="UP000254889"/>
    </source>
</evidence>
<dbReference type="EMBL" id="CP031417">
    <property type="protein sequence ID" value="AXK79235.1"/>
    <property type="molecule type" value="Genomic_DNA"/>
</dbReference>
<dbReference type="KEGG" id="ptaw:DW352_01105"/>
<keyword evidence="2" id="KW-1185">Reference proteome</keyword>
<dbReference type="Proteomes" id="UP000254889">
    <property type="component" value="Chromosome"/>
</dbReference>
<name>A0A345ZQN8_9HYPH</name>
<protein>
    <submittedName>
        <fullName evidence="1">Uncharacterized protein</fullName>
    </submittedName>
</protein>
<sequence length="73" mass="8404">MWVPTEAEAVEIFAHHFEARHRNGALSKAKETATELERKGDSDGHRVWTMVAGRIEELRCAERIEQRRTTETA</sequence>
<gene>
    <name evidence="1" type="ORF">DW352_01105</name>
</gene>
<evidence type="ECO:0000313" key="1">
    <source>
        <dbReference type="EMBL" id="AXK79235.1"/>
    </source>
</evidence>
<reference evidence="1 2" key="1">
    <citation type="submission" date="2018-07" db="EMBL/GenBank/DDBJ databases">
        <authorList>
            <person name="Quirk P.G."/>
            <person name="Krulwich T.A."/>
        </authorList>
    </citation>
    <scope>NUCLEOTIDE SEQUENCE [LARGE SCALE GENOMIC DNA]</scope>
    <source>
        <strain evidence="1 2">CC-BB4</strain>
    </source>
</reference>
<organism evidence="1 2">
    <name type="scientific">Pseudolabrys taiwanensis</name>
    <dbReference type="NCBI Taxonomy" id="331696"/>
    <lineage>
        <taxon>Bacteria</taxon>
        <taxon>Pseudomonadati</taxon>
        <taxon>Pseudomonadota</taxon>
        <taxon>Alphaproteobacteria</taxon>
        <taxon>Hyphomicrobiales</taxon>
        <taxon>Xanthobacteraceae</taxon>
        <taxon>Pseudolabrys</taxon>
    </lineage>
</organism>
<dbReference type="AlphaFoldDB" id="A0A345ZQN8"/>
<proteinExistence type="predicted"/>
<accession>A0A345ZQN8</accession>
<dbReference type="OrthoDB" id="8453929at2"/>